<evidence type="ECO:0000313" key="2">
    <source>
        <dbReference type="Proteomes" id="UP001292094"/>
    </source>
</evidence>
<proteinExistence type="predicted"/>
<accession>A0AAE1QEZ7</accession>
<reference evidence="1" key="1">
    <citation type="submission" date="2023-11" db="EMBL/GenBank/DDBJ databases">
        <title>Genome assemblies of two species of porcelain crab, Petrolisthes cinctipes and Petrolisthes manimaculis (Anomura: Porcellanidae).</title>
        <authorList>
            <person name="Angst P."/>
        </authorList>
    </citation>
    <scope>NUCLEOTIDE SEQUENCE</scope>
    <source>
        <strain evidence="1">PB745_02</strain>
        <tissue evidence="1">Gill</tissue>
    </source>
</reference>
<organism evidence="1 2">
    <name type="scientific">Petrolisthes manimaculis</name>
    <dbReference type="NCBI Taxonomy" id="1843537"/>
    <lineage>
        <taxon>Eukaryota</taxon>
        <taxon>Metazoa</taxon>
        <taxon>Ecdysozoa</taxon>
        <taxon>Arthropoda</taxon>
        <taxon>Crustacea</taxon>
        <taxon>Multicrustacea</taxon>
        <taxon>Malacostraca</taxon>
        <taxon>Eumalacostraca</taxon>
        <taxon>Eucarida</taxon>
        <taxon>Decapoda</taxon>
        <taxon>Pleocyemata</taxon>
        <taxon>Anomura</taxon>
        <taxon>Galatheoidea</taxon>
        <taxon>Porcellanidae</taxon>
        <taxon>Petrolisthes</taxon>
    </lineage>
</organism>
<comment type="caution">
    <text evidence="1">The sequence shown here is derived from an EMBL/GenBank/DDBJ whole genome shotgun (WGS) entry which is preliminary data.</text>
</comment>
<dbReference type="Proteomes" id="UP001292094">
    <property type="component" value="Unassembled WGS sequence"/>
</dbReference>
<evidence type="ECO:0000313" key="1">
    <source>
        <dbReference type="EMBL" id="KAK4324463.1"/>
    </source>
</evidence>
<protein>
    <submittedName>
        <fullName evidence="1">Uncharacterized protein</fullName>
    </submittedName>
</protein>
<sequence length="99" mass="12023">MCGFRCICTSLYRPDIELRSFIAHQSLIFHHTSHFHFVRLLLWIILSHHLSQQQISVWCRCHYGCLLFQRPYLVKFNSCRFSELEITRVYHRRVATLAW</sequence>
<gene>
    <name evidence="1" type="ORF">Pmani_004911</name>
</gene>
<name>A0AAE1QEZ7_9EUCA</name>
<dbReference type="AlphaFoldDB" id="A0AAE1QEZ7"/>
<dbReference type="EMBL" id="JAWZYT010000359">
    <property type="protein sequence ID" value="KAK4324463.1"/>
    <property type="molecule type" value="Genomic_DNA"/>
</dbReference>
<keyword evidence="2" id="KW-1185">Reference proteome</keyword>